<gene>
    <name evidence="1" type="ORF">H4O11_06885</name>
</gene>
<dbReference type="AlphaFoldDB" id="A0A7W3FL53"/>
<organism evidence="1 2">
    <name type="scientific">Stenotrophomonas tumulicola</name>
    <dbReference type="NCBI Taxonomy" id="1685415"/>
    <lineage>
        <taxon>Bacteria</taxon>
        <taxon>Pseudomonadati</taxon>
        <taxon>Pseudomonadota</taxon>
        <taxon>Gammaproteobacteria</taxon>
        <taxon>Lysobacterales</taxon>
        <taxon>Lysobacteraceae</taxon>
        <taxon>Stenotrophomonas</taxon>
    </lineage>
</organism>
<dbReference type="Proteomes" id="UP000547058">
    <property type="component" value="Unassembled WGS sequence"/>
</dbReference>
<dbReference type="EMBL" id="JACGXS010000002">
    <property type="protein sequence ID" value="MBA8681535.1"/>
    <property type="molecule type" value="Genomic_DNA"/>
</dbReference>
<dbReference type="RefSeq" id="WP_182338659.1">
    <property type="nucleotide sequence ID" value="NZ_JACGXS010000002.1"/>
</dbReference>
<reference evidence="1 2" key="1">
    <citation type="submission" date="2020-08" db="EMBL/GenBank/DDBJ databases">
        <title>Stenotrophomonas tumulicola JCM 30961.</title>
        <authorList>
            <person name="Deng Y."/>
        </authorList>
    </citation>
    <scope>NUCLEOTIDE SEQUENCE [LARGE SCALE GENOMIC DNA]</scope>
    <source>
        <strain evidence="1 2">JCM 30961</strain>
    </source>
</reference>
<protein>
    <submittedName>
        <fullName evidence="1">Uncharacterized protein</fullName>
    </submittedName>
</protein>
<proteinExistence type="predicted"/>
<accession>A0A7W3FL53</accession>
<name>A0A7W3FL53_9GAMM</name>
<keyword evidence="2" id="KW-1185">Reference proteome</keyword>
<comment type="caution">
    <text evidence="1">The sequence shown here is derived from an EMBL/GenBank/DDBJ whole genome shotgun (WGS) entry which is preliminary data.</text>
</comment>
<evidence type="ECO:0000313" key="2">
    <source>
        <dbReference type="Proteomes" id="UP000547058"/>
    </source>
</evidence>
<evidence type="ECO:0000313" key="1">
    <source>
        <dbReference type="EMBL" id="MBA8681535.1"/>
    </source>
</evidence>
<sequence length="244" mass="25784">MPYPLLASAIPAVAASPAPLWPMTAGRAERAIDVVGVSNGRPHGTAAPQASSRLPFFRSGNAGTGDGATADLARLAGGHAALCLLQATLQELDEATPVPTSDSTARTLRHIRSVDDTSSQEAYGIETHGTHFMRCRAIDPTGLPFSSVVHRMHALTTASELQAVPADKLGTFAGCLRGQRDALGKMAAELEANSATVIRSMLVPRLQRLVLNALMHLAHHAHVLQQHLVDALDVINARIHSETL</sequence>